<evidence type="ECO:0000313" key="1">
    <source>
        <dbReference type="EMBL" id="ADI65295.1"/>
    </source>
</evidence>
<organism evidence="1 2">
    <name type="scientific">Nostoc azollae (strain 0708)</name>
    <name type="common">Anabaena azollae (strain 0708)</name>
    <dbReference type="NCBI Taxonomy" id="551115"/>
    <lineage>
        <taxon>Bacteria</taxon>
        <taxon>Bacillati</taxon>
        <taxon>Cyanobacteriota</taxon>
        <taxon>Cyanophyceae</taxon>
        <taxon>Nostocales</taxon>
        <taxon>Nostocaceae</taxon>
        <taxon>Trichormus</taxon>
    </lineage>
</organism>
<protein>
    <submittedName>
        <fullName evidence="1">Uncharacterized protein</fullName>
    </submittedName>
</protein>
<dbReference type="AlphaFoldDB" id="D7E477"/>
<proteinExistence type="predicted"/>
<name>D7E477_NOSA0</name>
<reference evidence="1 2" key="1">
    <citation type="journal article" date="2010" name="PLoS ONE">
        <title>Genome erosion in a nitrogen-fixing vertically transmitted endosymbiotic multicellular cyanobacterium.</title>
        <authorList>
            <person name="Ran L."/>
            <person name="Larsson J."/>
            <person name="Vigil-Stenman T."/>
            <person name="Nylander J.A."/>
            <person name="Ininbergs K."/>
            <person name="Zheng W.W."/>
            <person name="Lapidus A."/>
            <person name="Lowry S."/>
            <person name="Haselkorn R."/>
            <person name="Bergman B."/>
        </authorList>
    </citation>
    <scope>NUCLEOTIDE SEQUENCE [LARGE SCALE GENOMIC DNA]</scope>
    <source>
        <strain evidence="1 2">0708</strain>
    </source>
</reference>
<keyword evidence="2" id="KW-1185">Reference proteome</keyword>
<accession>D7E477</accession>
<evidence type="ECO:0000313" key="2">
    <source>
        <dbReference type="Proteomes" id="UP000001511"/>
    </source>
</evidence>
<dbReference type="HOGENOM" id="CLU_2881384_0_0_3"/>
<dbReference type="KEGG" id="naz:Aazo_3753"/>
<dbReference type="EMBL" id="CP002059">
    <property type="protein sequence ID" value="ADI65295.1"/>
    <property type="molecule type" value="Genomic_DNA"/>
</dbReference>
<gene>
    <name evidence="1" type="ordered locus">Aazo_3753</name>
</gene>
<dbReference type="Proteomes" id="UP000001511">
    <property type="component" value="Chromosome"/>
</dbReference>
<sequence length="63" mass="7443">MWIFLNIVNLVDFPFWYTLKIPFYHFFHTKLIFLTGLLRSEALAEVVEIADYLVLPIPPVAMD</sequence>